<comment type="caution">
    <text evidence="2">The sequence shown here is derived from an EMBL/GenBank/DDBJ whole genome shotgun (WGS) entry which is preliminary data.</text>
</comment>
<dbReference type="RefSeq" id="WP_344127574.1">
    <property type="nucleotide sequence ID" value="NZ_BAAARA010000003.1"/>
</dbReference>
<proteinExistence type="predicted"/>
<evidence type="ECO:0000313" key="2">
    <source>
        <dbReference type="EMBL" id="GAA2337852.1"/>
    </source>
</evidence>
<feature type="coiled-coil region" evidence="1">
    <location>
        <begin position="165"/>
        <end position="192"/>
    </location>
</feature>
<sequence>MTAGNAEADRRKNIEYARALEEDAELGDDACTDLVEAAGYWHLAAEHERECRLLERAYDLDVDAGPLSARGAYIGYLLTHGREAEAEPLLAAQRQNPSQVEQTYAEISMAYAATGAQQEALRWLDIGITKLLPDLSTELDLDLGDPGYELLRDRAELRAEAGMPADATDESFQRLEERAAAETEEIMRLGAQGRPATAPERAGAMGWTAEEFARVRHEHPDWYPDSTHEDYRRDVQRIFALESGARIVPGTLDDIRAWAAEEGLDPASPDTRDGYVAASVHTDAAQPWPPGRNDACWCGSGRKYKKCCGAPGFA</sequence>
<name>A0ABN3FUC5_9PSEU</name>
<keyword evidence="3" id="KW-1185">Reference proteome</keyword>
<reference evidence="2 3" key="1">
    <citation type="journal article" date="2019" name="Int. J. Syst. Evol. Microbiol.">
        <title>The Global Catalogue of Microorganisms (GCM) 10K type strain sequencing project: providing services to taxonomists for standard genome sequencing and annotation.</title>
        <authorList>
            <consortium name="The Broad Institute Genomics Platform"/>
            <consortium name="The Broad Institute Genome Sequencing Center for Infectious Disease"/>
            <person name="Wu L."/>
            <person name="Ma J."/>
        </authorList>
    </citation>
    <scope>NUCLEOTIDE SEQUENCE [LARGE SCALE GENOMIC DNA]</scope>
    <source>
        <strain evidence="2 3">JCM 16221</strain>
    </source>
</reference>
<evidence type="ECO:0000256" key="1">
    <source>
        <dbReference type="SAM" id="Coils"/>
    </source>
</evidence>
<dbReference type="SUPFAM" id="SSF103642">
    <property type="entry name" value="Sec-C motif"/>
    <property type="match status" value="1"/>
</dbReference>
<dbReference type="Proteomes" id="UP001501218">
    <property type="component" value="Unassembled WGS sequence"/>
</dbReference>
<accession>A0ABN3FUC5</accession>
<evidence type="ECO:0000313" key="3">
    <source>
        <dbReference type="Proteomes" id="UP001501218"/>
    </source>
</evidence>
<dbReference type="Pfam" id="PF02810">
    <property type="entry name" value="SEC-C"/>
    <property type="match status" value="1"/>
</dbReference>
<gene>
    <name evidence="2" type="ORF">GCM10009854_12500</name>
</gene>
<dbReference type="Gene3D" id="3.10.450.50">
    <property type="match status" value="1"/>
</dbReference>
<dbReference type="InterPro" id="IPR004027">
    <property type="entry name" value="SEC_C_motif"/>
</dbReference>
<dbReference type="EMBL" id="BAAARA010000003">
    <property type="protein sequence ID" value="GAA2337852.1"/>
    <property type="molecule type" value="Genomic_DNA"/>
</dbReference>
<organism evidence="2 3">
    <name type="scientific">Saccharopolyspora halophila</name>
    <dbReference type="NCBI Taxonomy" id="405551"/>
    <lineage>
        <taxon>Bacteria</taxon>
        <taxon>Bacillati</taxon>
        <taxon>Actinomycetota</taxon>
        <taxon>Actinomycetes</taxon>
        <taxon>Pseudonocardiales</taxon>
        <taxon>Pseudonocardiaceae</taxon>
        <taxon>Saccharopolyspora</taxon>
    </lineage>
</organism>
<protein>
    <recommendedName>
        <fullName evidence="4">SEC-C motif-containing protein</fullName>
    </recommendedName>
</protein>
<keyword evidence="1" id="KW-0175">Coiled coil</keyword>
<evidence type="ECO:0008006" key="4">
    <source>
        <dbReference type="Google" id="ProtNLM"/>
    </source>
</evidence>